<dbReference type="Proteomes" id="UP001159405">
    <property type="component" value="Unassembled WGS sequence"/>
</dbReference>
<evidence type="ECO:0000313" key="4">
    <source>
        <dbReference type="Proteomes" id="UP001159405"/>
    </source>
</evidence>
<keyword evidence="4" id="KW-1185">Reference proteome</keyword>
<gene>
    <name evidence="3" type="ORF">PLOB_00044623</name>
</gene>
<evidence type="ECO:0000313" key="3">
    <source>
        <dbReference type="EMBL" id="CAH3145644.1"/>
    </source>
</evidence>
<evidence type="ECO:0000256" key="1">
    <source>
        <dbReference type="SAM" id="Phobius"/>
    </source>
</evidence>
<feature type="chain" id="PRO_5047283045" evidence="2">
    <location>
        <begin position="22"/>
        <end position="312"/>
    </location>
</feature>
<reference evidence="3 4" key="1">
    <citation type="submission" date="2022-05" db="EMBL/GenBank/DDBJ databases">
        <authorList>
            <consortium name="Genoscope - CEA"/>
            <person name="William W."/>
        </authorList>
    </citation>
    <scope>NUCLEOTIDE SEQUENCE [LARGE SCALE GENOMIC DNA]</scope>
</reference>
<sequence length="312" mass="34787">MNCFRLTVLLLHFYLCRLSFALFSLNDTDIFSIIVRPYGIILKDDILKQCPAFSKTFKDCGLISANETTSKPEPAPSKLCPGGSYSCFYNAVKSNPNFKGWLEEEKERTYIQFVLEVLKSMCIKKDNSMSCGDKFISGLLEKNSSNYEECKEISVGHNCSTACQKDLQWFYDKLGCCVGSVSGIMDCFSIDPPSGSYAVYVQESNSTCQVKRPAACSQSNKCPSSWQTAAPPTSLASSSTSSKGSLIVGICIAMVICIGAALIVANYCYRRMRKRAKIRFEDYGYSRLKMLEDDLYFDLEIEDDESKGLVDL</sequence>
<dbReference type="EMBL" id="CALNXK010000076">
    <property type="protein sequence ID" value="CAH3145644.1"/>
    <property type="molecule type" value="Genomic_DNA"/>
</dbReference>
<keyword evidence="1" id="KW-1133">Transmembrane helix</keyword>
<keyword evidence="1" id="KW-0472">Membrane</keyword>
<proteinExistence type="predicted"/>
<comment type="caution">
    <text evidence="3">The sequence shown here is derived from an EMBL/GenBank/DDBJ whole genome shotgun (WGS) entry which is preliminary data.</text>
</comment>
<keyword evidence="1" id="KW-0812">Transmembrane</keyword>
<feature type="signal peptide" evidence="2">
    <location>
        <begin position="1"/>
        <end position="21"/>
    </location>
</feature>
<evidence type="ECO:0000256" key="2">
    <source>
        <dbReference type="SAM" id="SignalP"/>
    </source>
</evidence>
<accession>A0ABN8PMA2</accession>
<feature type="transmembrane region" description="Helical" evidence="1">
    <location>
        <begin position="246"/>
        <end position="269"/>
    </location>
</feature>
<protein>
    <submittedName>
        <fullName evidence="3">Uncharacterized protein</fullName>
    </submittedName>
</protein>
<keyword evidence="2" id="KW-0732">Signal</keyword>
<name>A0ABN8PMA2_9CNID</name>
<organism evidence="3 4">
    <name type="scientific">Porites lobata</name>
    <dbReference type="NCBI Taxonomy" id="104759"/>
    <lineage>
        <taxon>Eukaryota</taxon>
        <taxon>Metazoa</taxon>
        <taxon>Cnidaria</taxon>
        <taxon>Anthozoa</taxon>
        <taxon>Hexacorallia</taxon>
        <taxon>Scleractinia</taxon>
        <taxon>Fungiina</taxon>
        <taxon>Poritidae</taxon>
        <taxon>Porites</taxon>
    </lineage>
</organism>